<feature type="compositionally biased region" description="Basic residues" evidence="1">
    <location>
        <begin position="48"/>
        <end position="61"/>
    </location>
</feature>
<feature type="region of interest" description="Disordered" evidence="1">
    <location>
        <begin position="17"/>
        <end position="140"/>
    </location>
</feature>
<protein>
    <submittedName>
        <fullName evidence="2">Transcriptional regulator, HxlR family</fullName>
    </submittedName>
</protein>
<feature type="non-terminal residue" evidence="2">
    <location>
        <position position="1"/>
    </location>
</feature>
<feature type="compositionally biased region" description="Basic residues" evidence="1">
    <location>
        <begin position="129"/>
        <end position="140"/>
    </location>
</feature>
<feature type="compositionally biased region" description="Basic and acidic residues" evidence="1">
    <location>
        <begin position="24"/>
        <end position="47"/>
    </location>
</feature>
<feature type="compositionally biased region" description="Basic and acidic residues" evidence="1">
    <location>
        <begin position="68"/>
        <end position="82"/>
    </location>
</feature>
<gene>
    <name evidence="2" type="ORF">AVDCRST_MAG40-3040</name>
</gene>
<proteinExistence type="predicted"/>
<reference evidence="2" key="1">
    <citation type="submission" date="2020-02" db="EMBL/GenBank/DDBJ databases">
        <authorList>
            <person name="Meier V. D."/>
        </authorList>
    </citation>
    <scope>NUCLEOTIDE SEQUENCE</scope>
    <source>
        <strain evidence="2">AVDCRST_MAG40</strain>
    </source>
</reference>
<feature type="non-terminal residue" evidence="2">
    <location>
        <position position="140"/>
    </location>
</feature>
<dbReference type="EMBL" id="CADCTX010000834">
    <property type="protein sequence ID" value="CAA9353806.1"/>
    <property type="molecule type" value="Genomic_DNA"/>
</dbReference>
<dbReference type="AlphaFoldDB" id="A0A6J4MBZ0"/>
<evidence type="ECO:0000313" key="2">
    <source>
        <dbReference type="EMBL" id="CAA9353806.1"/>
    </source>
</evidence>
<organism evidence="2">
    <name type="scientific">uncultured Gemmatimonadaceae bacterium</name>
    <dbReference type="NCBI Taxonomy" id="246130"/>
    <lineage>
        <taxon>Bacteria</taxon>
        <taxon>Pseudomonadati</taxon>
        <taxon>Gemmatimonadota</taxon>
        <taxon>Gemmatimonadia</taxon>
        <taxon>Gemmatimonadales</taxon>
        <taxon>Gemmatimonadaceae</taxon>
        <taxon>environmental samples</taxon>
    </lineage>
</organism>
<accession>A0A6J4MBZ0</accession>
<sequence length="140" mass="14429">DADRRASVRAACHASCRLAGGGRSEGRGVGERADRPRRRQVDDDRPRGAGRARRAALHPARRAGGGHQPEDAHPDGPPDGARRVAGAHGPPGGAAPGGVPAHRPGAEPGRRVLRRLGVGGREPPARGGRPPRVRRGALGV</sequence>
<evidence type="ECO:0000256" key="1">
    <source>
        <dbReference type="SAM" id="MobiDB-lite"/>
    </source>
</evidence>
<name>A0A6J4MBZ0_9BACT</name>